<accession>A0AAN8UYJ2</accession>
<evidence type="ECO:0000313" key="2">
    <source>
        <dbReference type="EMBL" id="KAK6925358.1"/>
    </source>
</evidence>
<gene>
    <name evidence="2" type="ORF">RJ641_009684</name>
</gene>
<name>A0AAN8UYJ2_9MAGN</name>
<keyword evidence="1" id="KW-1133">Transmembrane helix</keyword>
<dbReference type="EMBL" id="JBAMMX010000016">
    <property type="protein sequence ID" value="KAK6925358.1"/>
    <property type="molecule type" value="Genomic_DNA"/>
</dbReference>
<keyword evidence="1" id="KW-0812">Transmembrane</keyword>
<feature type="transmembrane region" description="Helical" evidence="1">
    <location>
        <begin position="50"/>
        <end position="71"/>
    </location>
</feature>
<keyword evidence="1" id="KW-0472">Membrane</keyword>
<feature type="non-terminal residue" evidence="2">
    <location>
        <position position="1"/>
    </location>
</feature>
<reference evidence="2 3" key="1">
    <citation type="submission" date="2023-12" db="EMBL/GenBank/DDBJ databases">
        <title>A high-quality genome assembly for Dillenia turbinata (Dilleniales).</title>
        <authorList>
            <person name="Chanderbali A."/>
        </authorList>
    </citation>
    <scope>NUCLEOTIDE SEQUENCE [LARGE SCALE GENOMIC DNA]</scope>
    <source>
        <strain evidence="2">LSX21</strain>
        <tissue evidence="2">Leaf</tissue>
    </source>
</reference>
<dbReference type="InterPro" id="IPR008637">
    <property type="entry name" value="HR_lesion"/>
</dbReference>
<evidence type="ECO:0000256" key="1">
    <source>
        <dbReference type="SAM" id="Phobius"/>
    </source>
</evidence>
<feature type="transmembrane region" description="Helical" evidence="1">
    <location>
        <begin position="14"/>
        <end position="38"/>
    </location>
</feature>
<dbReference type="PANTHER" id="PTHR31474">
    <property type="entry name" value="HR-LIKE LESION-INDUCER"/>
    <property type="match status" value="1"/>
</dbReference>
<dbReference type="AlphaFoldDB" id="A0AAN8UYJ2"/>
<sequence length="92" mass="10305">IKHLVAITIALKDLGGLIFIFGSSLGALLLVFVTPITYDFYNYNADKKEFAQLFVKFTQNLALVGALLFFIGMEKSIPKRQVKKKVPKTKIV</sequence>
<dbReference type="PANTHER" id="PTHR31474:SF1">
    <property type="entry name" value="EXPRESSED PROTEIN"/>
    <property type="match status" value="1"/>
</dbReference>
<keyword evidence="3" id="KW-1185">Reference proteome</keyword>
<proteinExistence type="predicted"/>
<organism evidence="2 3">
    <name type="scientific">Dillenia turbinata</name>
    <dbReference type="NCBI Taxonomy" id="194707"/>
    <lineage>
        <taxon>Eukaryota</taxon>
        <taxon>Viridiplantae</taxon>
        <taxon>Streptophyta</taxon>
        <taxon>Embryophyta</taxon>
        <taxon>Tracheophyta</taxon>
        <taxon>Spermatophyta</taxon>
        <taxon>Magnoliopsida</taxon>
        <taxon>eudicotyledons</taxon>
        <taxon>Gunneridae</taxon>
        <taxon>Pentapetalae</taxon>
        <taxon>Dilleniales</taxon>
        <taxon>Dilleniaceae</taxon>
        <taxon>Dillenia</taxon>
    </lineage>
</organism>
<dbReference type="Proteomes" id="UP001370490">
    <property type="component" value="Unassembled WGS sequence"/>
</dbReference>
<comment type="caution">
    <text evidence="2">The sequence shown here is derived from an EMBL/GenBank/DDBJ whole genome shotgun (WGS) entry which is preliminary data.</text>
</comment>
<evidence type="ECO:0000313" key="3">
    <source>
        <dbReference type="Proteomes" id="UP001370490"/>
    </source>
</evidence>
<protein>
    <submittedName>
        <fullName evidence="2">HR-like lesion-inducer</fullName>
    </submittedName>
</protein>
<dbReference type="Pfam" id="PF05514">
    <property type="entry name" value="HR_lesion"/>
    <property type="match status" value="1"/>
</dbReference>